<dbReference type="EMBL" id="PQ059485">
    <property type="protein sequence ID" value="XDE70269.1"/>
    <property type="molecule type" value="Genomic_DNA"/>
</dbReference>
<name>A0AB39A3A9_9VIRU</name>
<organism evidence="1">
    <name type="scientific">Arfiviricetes sp</name>
    <dbReference type="NCBI Taxonomy" id="2832556"/>
    <lineage>
        <taxon>Viruses</taxon>
        <taxon>Monodnaviria</taxon>
        <taxon>Shotokuvirae</taxon>
        <taxon>Cressdnaviricota</taxon>
        <taxon>Arfiviricetes</taxon>
    </lineage>
</organism>
<reference evidence="1" key="1">
    <citation type="submission" date="2024-06" db="EMBL/GenBank/DDBJ databases">
        <title>Taxonomic and functional characterisation of viruses from a lost world in the Cuatro Cienegas Basin, Mexico.</title>
        <authorList>
            <person name="Cisneros-Martinez A.M."/>
            <person name="Rodriguez-Cruz U.E."/>
            <person name="Eguiarte L.E."/>
            <person name="Souza V."/>
        </authorList>
    </citation>
    <scope>NUCLEOTIDE SEQUENCE</scope>
    <source>
        <strain evidence="1">C0N11L56</strain>
    </source>
</reference>
<proteinExistence type="predicted"/>
<accession>A0AB39A3A9</accession>
<evidence type="ECO:0000313" key="1">
    <source>
        <dbReference type="EMBL" id="XDE70269.1"/>
    </source>
</evidence>
<sequence length="94" mass="11408">MYGLTKKASEILQHQEEMLQIIIDEDVEVKESESKDLELNAYCLTKQYDIETQESFVQLQYYNCEYFEKITLTKFYYDGLKKNREVIVIYERKK</sequence>
<protein>
    <submittedName>
        <fullName evidence="1">Uncharacterized protein</fullName>
    </submittedName>
</protein>